<evidence type="ECO:0000256" key="1">
    <source>
        <dbReference type="ARBA" id="ARBA00005964"/>
    </source>
</evidence>
<gene>
    <name evidence="5" type="ORF">HGA05_01350</name>
</gene>
<dbReference type="InterPro" id="IPR019819">
    <property type="entry name" value="Carboxylesterase_B_CS"/>
</dbReference>
<dbReference type="AlphaFoldDB" id="A0A846WH00"/>
<dbReference type="PROSITE" id="PS00122">
    <property type="entry name" value="CARBOXYLESTERASE_B_1"/>
    <property type="match status" value="1"/>
</dbReference>
<feature type="domain" description="Carboxylesterase type B" evidence="4">
    <location>
        <begin position="12"/>
        <end position="500"/>
    </location>
</feature>
<keyword evidence="2 3" id="KW-0378">Hydrolase</keyword>
<dbReference type="PANTHER" id="PTHR11559">
    <property type="entry name" value="CARBOXYLESTERASE"/>
    <property type="match status" value="1"/>
</dbReference>
<evidence type="ECO:0000256" key="2">
    <source>
        <dbReference type="ARBA" id="ARBA00022801"/>
    </source>
</evidence>
<accession>A0A846WH00</accession>
<sequence length="514" mass="55639">MSDTQSGGGSSSPVVETTSGAYRGVRDHWIHVWKGIRYAAPPVGENRWRRARPAIPHAGVVDADRFGAVCPQARNPAIGLGSDPVIDEDCLFLNVWAPVAGADSPRPVIVWVHGGAYVFGSGGQPLYDGTRMAAQRDVVVVTINYRIGAFGFADMGPVIDGAETNVALSDVLAALTWVRDNISGFGGDPAQVTVAGESAGGGIVTTLLTIPAARGLFHRAIAQSSPATAVASAQRMGIVSERIAAAIPGDLRSASSAQFVHAQMQVFAEVPQENPGILAFTVTVDGDLVPHHPIDVYRAGESIPVPLLIGTNRDESALFRYMKSPLMPIDLSTIRTMFERIALEQPELRVPDEHTVLAAYPRNAKAAGLGIARDLAFRMPTLWVADAHAEVAPVYMYRFDWAPRMFRVLRLGATHGTELNYTWGNLPAGRKDITYKLGGRATGEHIAERLLGRWGSFVREGVPDVRLDSGPTPSWPRYRSDDRRSLVIDEDDRVVQGLDDNLRDTWGNDILAFR</sequence>
<name>A0A846WH00_9ACTN</name>
<evidence type="ECO:0000313" key="6">
    <source>
        <dbReference type="Proteomes" id="UP000563898"/>
    </source>
</evidence>
<comment type="caution">
    <text evidence="5">The sequence shown here is derived from an EMBL/GenBank/DDBJ whole genome shotgun (WGS) entry which is preliminary data.</text>
</comment>
<evidence type="ECO:0000256" key="3">
    <source>
        <dbReference type="RuleBase" id="RU361235"/>
    </source>
</evidence>
<dbReference type="Proteomes" id="UP000563898">
    <property type="component" value="Unassembled WGS sequence"/>
</dbReference>
<dbReference type="InterPro" id="IPR019826">
    <property type="entry name" value="Carboxylesterase_B_AS"/>
</dbReference>
<organism evidence="5 6">
    <name type="scientific">Gordonia polyisoprenivorans</name>
    <dbReference type="NCBI Taxonomy" id="84595"/>
    <lineage>
        <taxon>Bacteria</taxon>
        <taxon>Bacillati</taxon>
        <taxon>Actinomycetota</taxon>
        <taxon>Actinomycetes</taxon>
        <taxon>Mycobacteriales</taxon>
        <taxon>Gordoniaceae</taxon>
        <taxon>Gordonia</taxon>
    </lineage>
</organism>
<dbReference type="InterPro" id="IPR002018">
    <property type="entry name" value="CarbesteraseB"/>
</dbReference>
<dbReference type="PROSITE" id="PS00941">
    <property type="entry name" value="CARBOXYLESTERASE_B_2"/>
    <property type="match status" value="1"/>
</dbReference>
<dbReference type="InterPro" id="IPR029058">
    <property type="entry name" value="AB_hydrolase_fold"/>
</dbReference>
<dbReference type="EMBL" id="JAAXPC010000001">
    <property type="protein sequence ID" value="NKY00227.1"/>
    <property type="molecule type" value="Genomic_DNA"/>
</dbReference>
<dbReference type="RefSeq" id="WP_006372585.1">
    <property type="nucleotide sequence ID" value="NZ_CP116236.1"/>
</dbReference>
<dbReference type="Pfam" id="PF00135">
    <property type="entry name" value="COesterase"/>
    <property type="match status" value="1"/>
</dbReference>
<dbReference type="EC" id="3.1.1.-" evidence="3"/>
<protein>
    <recommendedName>
        <fullName evidence="3">Carboxylic ester hydrolase</fullName>
        <ecNumber evidence="3">3.1.1.-</ecNumber>
    </recommendedName>
</protein>
<dbReference type="InterPro" id="IPR050309">
    <property type="entry name" value="Type-B_Carboxylest/Lipase"/>
</dbReference>
<evidence type="ECO:0000259" key="4">
    <source>
        <dbReference type="Pfam" id="PF00135"/>
    </source>
</evidence>
<dbReference type="GO" id="GO:0016787">
    <property type="term" value="F:hydrolase activity"/>
    <property type="evidence" value="ECO:0007669"/>
    <property type="project" value="UniProtKB-KW"/>
</dbReference>
<comment type="similarity">
    <text evidence="1 3">Belongs to the type-B carboxylesterase/lipase family.</text>
</comment>
<evidence type="ECO:0000313" key="5">
    <source>
        <dbReference type="EMBL" id="NKY00227.1"/>
    </source>
</evidence>
<proteinExistence type="inferred from homology"/>
<dbReference type="Gene3D" id="3.40.50.1820">
    <property type="entry name" value="alpha/beta hydrolase"/>
    <property type="match status" value="1"/>
</dbReference>
<dbReference type="SUPFAM" id="SSF53474">
    <property type="entry name" value="alpha/beta-Hydrolases"/>
    <property type="match status" value="1"/>
</dbReference>
<reference evidence="5 6" key="1">
    <citation type="submission" date="2020-04" db="EMBL/GenBank/DDBJ databases">
        <title>MicrobeNet Type strains.</title>
        <authorList>
            <person name="Nicholson A.C."/>
        </authorList>
    </citation>
    <scope>NUCLEOTIDE SEQUENCE [LARGE SCALE GENOMIC DNA]</scope>
    <source>
        <strain evidence="5 6">ATCC BAA-14</strain>
    </source>
</reference>